<dbReference type="PANTHER" id="PTHR42953">
    <property type="entry name" value="HIGH-AFFINITY ZINC UPTAKE SYSTEM PROTEIN ZNUA-RELATED"/>
    <property type="match status" value="1"/>
</dbReference>
<organism evidence="6 7">
    <name type="scientific">Shimazuella alba</name>
    <dbReference type="NCBI Taxonomy" id="2690964"/>
    <lineage>
        <taxon>Bacteria</taxon>
        <taxon>Bacillati</taxon>
        <taxon>Bacillota</taxon>
        <taxon>Bacilli</taxon>
        <taxon>Bacillales</taxon>
        <taxon>Thermoactinomycetaceae</taxon>
        <taxon>Shimazuella</taxon>
    </lineage>
</organism>
<feature type="coiled-coil region" evidence="5">
    <location>
        <begin position="153"/>
        <end position="180"/>
    </location>
</feature>
<comment type="similarity">
    <text evidence="1 4">Belongs to the bacterial solute-binding protein 9 family.</text>
</comment>
<evidence type="ECO:0000256" key="5">
    <source>
        <dbReference type="SAM" id="Coils"/>
    </source>
</evidence>
<dbReference type="PRINTS" id="PR00690">
    <property type="entry name" value="ADHESNFAMILY"/>
</dbReference>
<dbReference type="InterPro" id="IPR006129">
    <property type="entry name" value="AdhesinB"/>
</dbReference>
<dbReference type="GO" id="GO:0046872">
    <property type="term" value="F:metal ion binding"/>
    <property type="evidence" value="ECO:0007669"/>
    <property type="project" value="InterPro"/>
</dbReference>
<evidence type="ECO:0000256" key="3">
    <source>
        <dbReference type="ARBA" id="ARBA00022729"/>
    </source>
</evidence>
<dbReference type="GO" id="GO:0007155">
    <property type="term" value="P:cell adhesion"/>
    <property type="evidence" value="ECO:0007669"/>
    <property type="project" value="InterPro"/>
</dbReference>
<dbReference type="SUPFAM" id="SSF53807">
    <property type="entry name" value="Helical backbone' metal receptor"/>
    <property type="match status" value="1"/>
</dbReference>
<keyword evidence="3" id="KW-0732">Signal</keyword>
<dbReference type="PRINTS" id="PR00691">
    <property type="entry name" value="ADHESINB"/>
</dbReference>
<keyword evidence="5" id="KW-0175">Coiled coil</keyword>
<sequence length="297" mass="33784">MKNRIIPLLAFVCFMIFLVGCGRESDSSKPQIIVSLYPLQDFAQKIGGKYVDVVNLVPPGTEPHDFEPSPQDMIKLHKADLFLYNGAGLEGWVDRTLPNIDQSHTHVINTSEKMKLHQVDKIQDPHIWLNPYLAQQQAKVIYESMMKIDPTHKEVFAANYQKLNNQFIELEKAYESLLHTPKREFVTAHTAFYYLADQYHLNQIAIAGLSPDDEPSPKEVSKLVELLQKYQVKTVFFETLANNKLADTIKNEIHAQAEVLNPLEGLSNQEIANKEDYFSVMMKNLSNLKKALGGANE</sequence>
<comment type="caution">
    <text evidence="6">The sequence shown here is derived from an EMBL/GenBank/DDBJ whole genome shotgun (WGS) entry which is preliminary data.</text>
</comment>
<reference evidence="6 7" key="1">
    <citation type="submission" date="2019-12" db="EMBL/GenBank/DDBJ databases">
        <title>Whole-genome analyses of novel actinobacteria.</title>
        <authorList>
            <person name="Sahin N."/>
            <person name="Saygin H."/>
        </authorList>
    </citation>
    <scope>NUCLEOTIDE SEQUENCE [LARGE SCALE GENOMIC DNA]</scope>
    <source>
        <strain evidence="6 7">KC615</strain>
    </source>
</reference>
<keyword evidence="2 4" id="KW-0813">Transport</keyword>
<accession>A0A6I4W127</accession>
<dbReference type="Proteomes" id="UP000430692">
    <property type="component" value="Unassembled WGS sequence"/>
</dbReference>
<gene>
    <name evidence="6" type="ORF">GSM42_19975</name>
</gene>
<evidence type="ECO:0000313" key="7">
    <source>
        <dbReference type="Proteomes" id="UP000430692"/>
    </source>
</evidence>
<dbReference type="InterPro" id="IPR050492">
    <property type="entry name" value="Bact_metal-bind_prot9"/>
</dbReference>
<keyword evidence="7" id="KW-1185">Reference proteome</keyword>
<protein>
    <submittedName>
        <fullName evidence="6">Zinc ABC transporter solute-binding protein</fullName>
    </submittedName>
</protein>
<dbReference type="AlphaFoldDB" id="A0A6I4W127"/>
<dbReference type="InterPro" id="IPR006128">
    <property type="entry name" value="Lipoprotein_PsaA-like"/>
</dbReference>
<dbReference type="Gene3D" id="3.40.50.1980">
    <property type="entry name" value="Nitrogenase molybdenum iron protein domain"/>
    <property type="match status" value="2"/>
</dbReference>
<dbReference type="Pfam" id="PF01297">
    <property type="entry name" value="ZnuA"/>
    <property type="match status" value="1"/>
</dbReference>
<evidence type="ECO:0000256" key="4">
    <source>
        <dbReference type="RuleBase" id="RU003512"/>
    </source>
</evidence>
<name>A0A6I4W127_9BACL</name>
<evidence type="ECO:0000256" key="2">
    <source>
        <dbReference type="ARBA" id="ARBA00022448"/>
    </source>
</evidence>
<dbReference type="PANTHER" id="PTHR42953:SF3">
    <property type="entry name" value="HIGH-AFFINITY ZINC UPTAKE SYSTEM PROTEIN ZNUA"/>
    <property type="match status" value="1"/>
</dbReference>
<evidence type="ECO:0000256" key="1">
    <source>
        <dbReference type="ARBA" id="ARBA00011028"/>
    </source>
</evidence>
<proteinExistence type="inferred from homology"/>
<evidence type="ECO:0000313" key="6">
    <source>
        <dbReference type="EMBL" id="MXQ55960.1"/>
    </source>
</evidence>
<dbReference type="InterPro" id="IPR006127">
    <property type="entry name" value="ZnuA-like"/>
</dbReference>
<dbReference type="RefSeq" id="WP_160803325.1">
    <property type="nucleotide sequence ID" value="NZ_WUUL01000024.1"/>
</dbReference>
<dbReference type="PROSITE" id="PS51257">
    <property type="entry name" value="PROKAR_LIPOPROTEIN"/>
    <property type="match status" value="1"/>
</dbReference>
<dbReference type="GO" id="GO:0030001">
    <property type="term" value="P:metal ion transport"/>
    <property type="evidence" value="ECO:0007669"/>
    <property type="project" value="InterPro"/>
</dbReference>
<dbReference type="EMBL" id="WUUL01000024">
    <property type="protein sequence ID" value="MXQ55960.1"/>
    <property type="molecule type" value="Genomic_DNA"/>
</dbReference>